<comment type="caution">
    <text evidence="3">The sequence shown here is derived from an EMBL/GenBank/DDBJ whole genome shotgun (WGS) entry which is preliminary data.</text>
</comment>
<feature type="chain" id="PRO_5042944365" evidence="1">
    <location>
        <begin position="21"/>
        <end position="231"/>
    </location>
</feature>
<dbReference type="InterPro" id="IPR011871">
    <property type="entry name" value="Fib_succ_major"/>
</dbReference>
<dbReference type="RefSeq" id="WP_303592760.1">
    <property type="nucleotide sequence ID" value="NZ_JAUORK010000002.1"/>
</dbReference>
<evidence type="ECO:0000313" key="3">
    <source>
        <dbReference type="EMBL" id="MDO6670896.1"/>
    </source>
</evidence>
<protein>
    <submittedName>
        <fullName evidence="3">Fibrobacter succinogenes major paralogous domain-containing protein</fullName>
    </submittedName>
</protein>
<gene>
    <name evidence="3" type="ORF">Q4535_02075</name>
</gene>
<reference evidence="3" key="1">
    <citation type="submission" date="2023-07" db="EMBL/GenBank/DDBJ databases">
        <title>Genome content predicts the carbon catabolic preferences of heterotrophic bacteria.</title>
        <authorList>
            <person name="Gralka M."/>
        </authorList>
    </citation>
    <scope>NUCLEOTIDE SEQUENCE</scope>
    <source>
        <strain evidence="3">C2R13</strain>
    </source>
</reference>
<evidence type="ECO:0000259" key="2">
    <source>
        <dbReference type="Pfam" id="PF09603"/>
    </source>
</evidence>
<dbReference type="Pfam" id="PF09603">
    <property type="entry name" value="Fib_succ_major"/>
    <property type="match status" value="1"/>
</dbReference>
<feature type="domain" description="Fibrobacter succinogenes major paralogous" evidence="2">
    <location>
        <begin position="45"/>
        <end position="230"/>
    </location>
</feature>
<name>A0AAP4WZE1_9GAMM</name>
<dbReference type="AlphaFoldDB" id="A0AAP4WZE1"/>
<evidence type="ECO:0000313" key="4">
    <source>
        <dbReference type="Proteomes" id="UP001170481"/>
    </source>
</evidence>
<dbReference type="NCBIfam" id="TIGR02145">
    <property type="entry name" value="Fib_succ_major"/>
    <property type="match status" value="1"/>
</dbReference>
<accession>A0AAP4WZE1</accession>
<feature type="signal peptide" evidence="1">
    <location>
        <begin position="1"/>
        <end position="20"/>
    </location>
</feature>
<keyword evidence="1" id="KW-0732">Signal</keyword>
<sequence>MNVSLVVTGLLMMIPNMSFANNLYDEIIQPETSIQDSEGNTYRTVKIGAQTWLADNLRTTRFQDGSPIRTAFIPEDDPDNLLSYGRLYDWHDVSDARNLCPAGWRVASDEDWKALERAIGIAEKEIDSTGWRGNDDIAITLKAAQPDSLLTSFDQARINLTGFSARPAGVKWKGWYITQGAYTEFWTRSEATPTKAFARTLAYSWWNPHKGEIRRAALGKNGMFSVRCVKE</sequence>
<organism evidence="3 4">
    <name type="scientific">Cobetia amphilecti</name>
    <dbReference type="NCBI Taxonomy" id="1055104"/>
    <lineage>
        <taxon>Bacteria</taxon>
        <taxon>Pseudomonadati</taxon>
        <taxon>Pseudomonadota</taxon>
        <taxon>Gammaproteobacteria</taxon>
        <taxon>Oceanospirillales</taxon>
        <taxon>Halomonadaceae</taxon>
        <taxon>Cobetia</taxon>
    </lineage>
</organism>
<proteinExistence type="predicted"/>
<dbReference type="EMBL" id="JAUORK010000002">
    <property type="protein sequence ID" value="MDO6670896.1"/>
    <property type="molecule type" value="Genomic_DNA"/>
</dbReference>
<dbReference type="Proteomes" id="UP001170481">
    <property type="component" value="Unassembled WGS sequence"/>
</dbReference>
<evidence type="ECO:0000256" key="1">
    <source>
        <dbReference type="SAM" id="SignalP"/>
    </source>
</evidence>